<dbReference type="InterPro" id="IPR024036">
    <property type="entry name" value="tRNA-dHydroUridine_Synthase_C"/>
</dbReference>
<dbReference type="RefSeq" id="WP_205965939.1">
    <property type="nucleotide sequence ID" value="NZ_SRPG01000089.1"/>
</dbReference>
<comment type="caution">
    <text evidence="2">The sequence shown here is derived from an EMBL/GenBank/DDBJ whole genome shotgun (WGS) entry which is preliminary data.</text>
</comment>
<keyword evidence="3" id="KW-1185">Reference proteome</keyword>
<protein>
    <submittedName>
        <fullName evidence="2">tRNA dihydrouridine synthase DusB</fullName>
    </submittedName>
</protein>
<sequence>ALARSGAEAVMVARGAQGRPWLLAQIAHDLWGCPAPLIPQGAALADLVEAHYLDILDFYGAEPGLRVARKHLGWYAEAAGAPLRDQMLRAPSPAATVELIRRAFADAPGRAAA</sequence>
<gene>
    <name evidence="2" type="ORF">E4L95_10700</name>
</gene>
<dbReference type="GO" id="GO:0016491">
    <property type="term" value="F:oxidoreductase activity"/>
    <property type="evidence" value="ECO:0007669"/>
    <property type="project" value="InterPro"/>
</dbReference>
<dbReference type="InterPro" id="IPR035587">
    <property type="entry name" value="DUS-like_FMN-bd"/>
</dbReference>
<proteinExistence type="predicted"/>
<name>A0A4Z1C9D0_9RHOB</name>
<dbReference type="Proteomes" id="UP000297972">
    <property type="component" value="Unassembled WGS sequence"/>
</dbReference>
<dbReference type="AlphaFoldDB" id="A0A4Z1C9D0"/>
<reference evidence="2 3" key="1">
    <citation type="submission" date="2019-03" db="EMBL/GenBank/DDBJ databases">
        <authorList>
            <person name="Li J."/>
        </authorList>
    </citation>
    <scope>NUCLEOTIDE SEQUENCE [LARGE SCALE GENOMIC DNA]</scope>
    <source>
        <strain evidence="2 3">3058</strain>
    </source>
</reference>
<dbReference type="SUPFAM" id="SSF51395">
    <property type="entry name" value="FMN-linked oxidoreductases"/>
    <property type="match status" value="1"/>
</dbReference>
<dbReference type="Gene3D" id="1.10.1200.80">
    <property type="entry name" value="Putative flavin oxidoreducatase, domain 2"/>
    <property type="match status" value="1"/>
</dbReference>
<accession>A0A4Z1C9D0</accession>
<dbReference type="EMBL" id="SRPG01000089">
    <property type="protein sequence ID" value="TGN60460.1"/>
    <property type="molecule type" value="Genomic_DNA"/>
</dbReference>
<evidence type="ECO:0000259" key="1">
    <source>
        <dbReference type="Pfam" id="PF01207"/>
    </source>
</evidence>
<feature type="domain" description="DUS-like FMN-binding" evidence="1">
    <location>
        <begin position="2"/>
        <end position="103"/>
    </location>
</feature>
<evidence type="ECO:0000313" key="2">
    <source>
        <dbReference type="EMBL" id="TGN60460.1"/>
    </source>
</evidence>
<organism evidence="2 3">
    <name type="scientific">Paracoccus liaowanqingii</name>
    <dbReference type="NCBI Taxonomy" id="2560053"/>
    <lineage>
        <taxon>Bacteria</taxon>
        <taxon>Pseudomonadati</taxon>
        <taxon>Pseudomonadota</taxon>
        <taxon>Alphaproteobacteria</taxon>
        <taxon>Rhodobacterales</taxon>
        <taxon>Paracoccaceae</taxon>
        <taxon>Paracoccus</taxon>
    </lineage>
</organism>
<feature type="non-terminal residue" evidence="2">
    <location>
        <position position="1"/>
    </location>
</feature>
<evidence type="ECO:0000313" key="3">
    <source>
        <dbReference type="Proteomes" id="UP000297972"/>
    </source>
</evidence>
<dbReference type="Pfam" id="PF01207">
    <property type="entry name" value="Dus"/>
    <property type="match status" value="1"/>
</dbReference>